<dbReference type="OrthoDB" id="9814831at2"/>
<evidence type="ECO:0000313" key="2">
    <source>
        <dbReference type="Proteomes" id="UP000317550"/>
    </source>
</evidence>
<dbReference type="Proteomes" id="UP000317550">
    <property type="component" value="Chromosome"/>
</dbReference>
<proteinExistence type="predicted"/>
<evidence type="ECO:0000313" key="1">
    <source>
        <dbReference type="EMBL" id="QDQ27230.1"/>
    </source>
</evidence>
<dbReference type="PANTHER" id="PTHR35602">
    <property type="entry name" value="ESTERASE YQIA-RELATED"/>
    <property type="match status" value="1"/>
</dbReference>
<dbReference type="Pfam" id="PF05728">
    <property type="entry name" value="UPF0227"/>
    <property type="match status" value="1"/>
</dbReference>
<dbReference type="RefSeq" id="WP_144278623.1">
    <property type="nucleotide sequence ID" value="NZ_CP041730.1"/>
</dbReference>
<dbReference type="KEGG" id="cari:FNU76_13145"/>
<dbReference type="EMBL" id="CP041730">
    <property type="protein sequence ID" value="QDQ27230.1"/>
    <property type="molecule type" value="Genomic_DNA"/>
</dbReference>
<gene>
    <name evidence="1" type="ORF">FNU76_13145</name>
</gene>
<dbReference type="SUPFAM" id="SSF53474">
    <property type="entry name" value="alpha/beta-Hydrolases"/>
    <property type="match status" value="1"/>
</dbReference>
<dbReference type="Gene3D" id="3.40.50.1820">
    <property type="entry name" value="alpha/beta hydrolase"/>
    <property type="match status" value="1"/>
</dbReference>
<sequence>MRQILYLHGFNSSPLSLKSRQTQAWLEARGLAEHFHCPALPFSPAAAAAMIEDHFTRIDPLQTTCIGSSLGGFYATWAAERFACRAVLINPAVRPYRLLDGLLGPQRNLYSGEEYILAAHHMAELAALEPARLSQARYWLLAEEGDETLDYRDAVAYYAGCRQTVHEGGDHGFQRWQGMLPEVMAWAGLTAGS</sequence>
<accession>A0A516SGK2</accession>
<dbReference type="AlphaFoldDB" id="A0A516SGK2"/>
<organism evidence="1 2">
    <name type="scientific">Chitinimonas arctica</name>
    <dbReference type="NCBI Taxonomy" id="2594795"/>
    <lineage>
        <taxon>Bacteria</taxon>
        <taxon>Pseudomonadati</taxon>
        <taxon>Pseudomonadota</taxon>
        <taxon>Betaproteobacteria</taxon>
        <taxon>Neisseriales</taxon>
        <taxon>Chitinibacteraceae</taxon>
        <taxon>Chitinimonas</taxon>
    </lineage>
</organism>
<name>A0A516SGK2_9NEIS</name>
<dbReference type="InterPro" id="IPR008886">
    <property type="entry name" value="UPF0227/Esterase_YqiA"/>
</dbReference>
<keyword evidence="2" id="KW-1185">Reference proteome</keyword>
<dbReference type="InterPro" id="IPR029058">
    <property type="entry name" value="AB_hydrolase_fold"/>
</dbReference>
<reference evidence="2" key="1">
    <citation type="submission" date="2019-07" db="EMBL/GenBank/DDBJ databases">
        <title>Chitinimonas sp. nov., isolated from Ny-Alesund, arctica soil.</title>
        <authorList>
            <person name="Xu Q."/>
            <person name="Peng F."/>
        </authorList>
    </citation>
    <scope>NUCLEOTIDE SEQUENCE [LARGE SCALE GENOMIC DNA]</scope>
    <source>
        <strain evidence="2">R3-44</strain>
    </source>
</reference>
<protein>
    <submittedName>
        <fullName evidence="1">Esterase</fullName>
    </submittedName>
</protein>
<dbReference type="PANTHER" id="PTHR35602:SF3">
    <property type="entry name" value="ESTERASE YQIA"/>
    <property type="match status" value="1"/>
</dbReference>